<reference evidence="8" key="2">
    <citation type="submission" date="2021-09" db="EMBL/GenBank/DDBJ databases">
        <authorList>
            <person name="Gilroy R."/>
        </authorList>
    </citation>
    <scope>NUCLEOTIDE SEQUENCE</scope>
    <source>
        <strain evidence="8">ChiHjej13B12-9602</strain>
    </source>
</reference>
<dbReference type="GO" id="GO:0005506">
    <property type="term" value="F:iron ion binding"/>
    <property type="evidence" value="ECO:0007669"/>
    <property type="project" value="InterPro"/>
</dbReference>
<keyword evidence="6" id="KW-0408">Iron</keyword>
<comment type="function">
    <text evidence="2">Involved in the hydrocarbon hydroxylating system, which transfers electrons from NADH to rubredoxin reductase and then through rubredoxin to alkane 1 monooxygenase.</text>
</comment>
<dbReference type="CDD" id="cd00730">
    <property type="entry name" value="rubredoxin"/>
    <property type="match status" value="1"/>
</dbReference>
<dbReference type="Proteomes" id="UP000753256">
    <property type="component" value="Unassembled WGS sequence"/>
</dbReference>
<dbReference type="InterPro" id="IPR018527">
    <property type="entry name" value="Rubredoxin_Fe_BS"/>
</dbReference>
<evidence type="ECO:0000256" key="1">
    <source>
        <dbReference type="ARBA" id="ARBA00001965"/>
    </source>
</evidence>
<dbReference type="InterPro" id="IPR048574">
    <property type="entry name" value="RUBY_RBDX"/>
</dbReference>
<dbReference type="InterPro" id="IPR052753">
    <property type="entry name" value="Rbr2/Nigerythrin"/>
</dbReference>
<evidence type="ECO:0000256" key="3">
    <source>
        <dbReference type="ARBA" id="ARBA00022448"/>
    </source>
</evidence>
<dbReference type="SUPFAM" id="SSF57802">
    <property type="entry name" value="Rubredoxin-like"/>
    <property type="match status" value="2"/>
</dbReference>
<comment type="cofactor">
    <cofactor evidence="1">
        <name>Fe(3+)</name>
        <dbReference type="ChEBI" id="CHEBI:29034"/>
    </cofactor>
</comment>
<organism evidence="8 9">
    <name type="scientific">Enorma phocaeensis</name>
    <dbReference type="NCBI Taxonomy" id="1871019"/>
    <lineage>
        <taxon>Bacteria</taxon>
        <taxon>Bacillati</taxon>
        <taxon>Actinomycetota</taxon>
        <taxon>Coriobacteriia</taxon>
        <taxon>Coriobacteriales</taxon>
        <taxon>Coriobacteriaceae</taxon>
        <taxon>Enorma</taxon>
    </lineage>
</organism>
<evidence type="ECO:0000256" key="5">
    <source>
        <dbReference type="ARBA" id="ARBA00022982"/>
    </source>
</evidence>
<protein>
    <submittedName>
        <fullName evidence="8">Rubredoxin</fullName>
    </submittedName>
</protein>
<reference evidence="8" key="1">
    <citation type="journal article" date="2021" name="PeerJ">
        <title>Extensive microbial diversity within the chicken gut microbiome revealed by metagenomics and culture.</title>
        <authorList>
            <person name="Gilroy R."/>
            <person name="Ravi A."/>
            <person name="Getino M."/>
            <person name="Pursley I."/>
            <person name="Horton D.L."/>
            <person name="Alikhan N.F."/>
            <person name="Baker D."/>
            <person name="Gharbi K."/>
            <person name="Hall N."/>
            <person name="Watson M."/>
            <person name="Adriaenssens E.M."/>
            <person name="Foster-Nyarko E."/>
            <person name="Jarju S."/>
            <person name="Secka A."/>
            <person name="Antonio M."/>
            <person name="Oren A."/>
            <person name="Chaudhuri R.R."/>
            <person name="La Ragione R."/>
            <person name="Hildebrand F."/>
            <person name="Pallen M.J."/>
        </authorList>
    </citation>
    <scope>NUCLEOTIDE SEQUENCE</scope>
    <source>
        <strain evidence="8">ChiHjej13B12-9602</strain>
    </source>
</reference>
<dbReference type="InterPro" id="IPR024935">
    <property type="entry name" value="Rubredoxin_dom"/>
</dbReference>
<dbReference type="Pfam" id="PF21349">
    <property type="entry name" value="RUBY_RBDX"/>
    <property type="match status" value="1"/>
</dbReference>
<gene>
    <name evidence="8" type="ORF">K8V70_05310</name>
</gene>
<evidence type="ECO:0000259" key="7">
    <source>
        <dbReference type="PROSITE" id="PS50903"/>
    </source>
</evidence>
<dbReference type="RefSeq" id="WP_273189937.1">
    <property type="nucleotide sequence ID" value="NZ_DYUZ01000022.1"/>
</dbReference>
<dbReference type="EMBL" id="DYUZ01000022">
    <property type="protein sequence ID" value="HJG37261.1"/>
    <property type="molecule type" value="Genomic_DNA"/>
</dbReference>
<keyword evidence="3" id="KW-0813">Transport</keyword>
<keyword evidence="5" id="KW-0249">Electron transport</keyword>
<evidence type="ECO:0000313" key="9">
    <source>
        <dbReference type="Proteomes" id="UP000753256"/>
    </source>
</evidence>
<accession>A0A921LTE4</accession>
<proteinExistence type="predicted"/>
<dbReference type="PROSITE" id="PS00202">
    <property type="entry name" value="RUBREDOXIN"/>
    <property type="match status" value="1"/>
</dbReference>
<evidence type="ECO:0000313" key="8">
    <source>
        <dbReference type="EMBL" id="HJG37261.1"/>
    </source>
</evidence>
<dbReference type="Pfam" id="PF00301">
    <property type="entry name" value="Rubredoxin"/>
    <property type="match status" value="1"/>
</dbReference>
<feature type="domain" description="Rubredoxin-like" evidence="7">
    <location>
        <begin position="2"/>
        <end position="43"/>
    </location>
</feature>
<feature type="domain" description="Rubredoxin-like" evidence="7">
    <location>
        <begin position="213"/>
        <end position="247"/>
    </location>
</feature>
<sequence>MRYVCSICGYVYNEEQEGTPFAELPETWTCPLCGAPKALFEPEAAPAQGAPGTPAPAADATAAGAAAGAADSADAPAYNAANVDPDLLEIPSGVLAAIFSNLARGCEKQYHDEEAGLFREIADHFTKKAVAEQAAEQTDQAAEQPAEQAGLDELSRLLTADLAQGYPALNATATDAGDRGTLRICVWGEKVTRVLASLVDRYRREGEAFLEGKRIWMCSVCGFTFVGPEPPALCPVCKVPAWKFDEIDGRAVA</sequence>
<comment type="caution">
    <text evidence="8">The sequence shown here is derived from an EMBL/GenBank/DDBJ whole genome shotgun (WGS) entry which is preliminary data.</text>
</comment>
<dbReference type="PANTHER" id="PTHR33746">
    <property type="entry name" value="RUBRERYTHRIN"/>
    <property type="match status" value="1"/>
</dbReference>
<dbReference type="PROSITE" id="PS50903">
    <property type="entry name" value="RUBREDOXIN_LIKE"/>
    <property type="match status" value="2"/>
</dbReference>
<keyword evidence="4" id="KW-0479">Metal-binding</keyword>
<dbReference type="Gene3D" id="2.20.28.10">
    <property type="match status" value="2"/>
</dbReference>
<dbReference type="PANTHER" id="PTHR33746:SF4">
    <property type="entry name" value="RUBRERYTHRIN"/>
    <property type="match status" value="1"/>
</dbReference>
<dbReference type="AlphaFoldDB" id="A0A921LTE4"/>
<dbReference type="InterPro" id="IPR024934">
    <property type="entry name" value="Rubredoxin-like_dom"/>
</dbReference>
<evidence type="ECO:0000256" key="6">
    <source>
        <dbReference type="ARBA" id="ARBA00023004"/>
    </source>
</evidence>
<name>A0A921LTE4_9ACTN</name>
<evidence type="ECO:0000256" key="2">
    <source>
        <dbReference type="ARBA" id="ARBA00002792"/>
    </source>
</evidence>
<evidence type="ECO:0000256" key="4">
    <source>
        <dbReference type="ARBA" id="ARBA00022723"/>
    </source>
</evidence>